<comment type="subcellular location">
    <subcellularLocation>
        <location evidence="1">Membrane</location>
        <topology evidence="1">Multi-pass membrane protein</topology>
    </subcellularLocation>
</comment>
<name>A0AAW0DMF2_9AGAR</name>
<dbReference type="SUPFAM" id="SSF103473">
    <property type="entry name" value="MFS general substrate transporter"/>
    <property type="match status" value="1"/>
</dbReference>
<dbReference type="PANTHER" id="PTHR11360:SF234">
    <property type="entry name" value="MFS-TYPE TRANSPORTER DBAD-RELATED"/>
    <property type="match status" value="1"/>
</dbReference>
<proteinExistence type="inferred from homology"/>
<dbReference type="Pfam" id="PF07690">
    <property type="entry name" value="MFS_1"/>
    <property type="match status" value="1"/>
</dbReference>
<dbReference type="EMBL" id="JAWWNJ010000007">
    <property type="protein sequence ID" value="KAK7052566.1"/>
    <property type="molecule type" value="Genomic_DNA"/>
</dbReference>
<keyword evidence="4" id="KW-0472">Membrane</keyword>
<dbReference type="GO" id="GO:0016020">
    <property type="term" value="C:membrane"/>
    <property type="evidence" value="ECO:0007669"/>
    <property type="project" value="UniProtKB-SubCell"/>
</dbReference>
<feature type="transmembrane region" description="Helical" evidence="4">
    <location>
        <begin position="60"/>
        <end position="80"/>
    </location>
</feature>
<feature type="transmembrane region" description="Helical" evidence="4">
    <location>
        <begin position="333"/>
        <end position="352"/>
    </location>
</feature>
<feature type="transmembrane region" description="Helical" evidence="4">
    <location>
        <begin position="421"/>
        <end position="446"/>
    </location>
</feature>
<evidence type="ECO:0000256" key="4">
    <source>
        <dbReference type="SAM" id="Phobius"/>
    </source>
</evidence>
<reference evidence="6 7" key="1">
    <citation type="journal article" date="2024" name="J Genomics">
        <title>Draft genome sequencing and assembly of Favolaschia claudopus CIRM-BRFM 2984 isolated from oak limbs.</title>
        <authorList>
            <person name="Navarro D."/>
            <person name="Drula E."/>
            <person name="Chaduli D."/>
            <person name="Cazenave R."/>
            <person name="Ahrendt S."/>
            <person name="Wang J."/>
            <person name="Lipzen A."/>
            <person name="Daum C."/>
            <person name="Barry K."/>
            <person name="Grigoriev I.V."/>
            <person name="Favel A."/>
            <person name="Rosso M.N."/>
            <person name="Martin F."/>
        </authorList>
    </citation>
    <scope>NUCLEOTIDE SEQUENCE [LARGE SCALE GENOMIC DNA]</scope>
    <source>
        <strain evidence="6 7">CIRM-BRFM 2984</strain>
    </source>
</reference>
<organism evidence="6 7">
    <name type="scientific">Favolaschia claudopus</name>
    <dbReference type="NCBI Taxonomy" id="2862362"/>
    <lineage>
        <taxon>Eukaryota</taxon>
        <taxon>Fungi</taxon>
        <taxon>Dikarya</taxon>
        <taxon>Basidiomycota</taxon>
        <taxon>Agaricomycotina</taxon>
        <taxon>Agaricomycetes</taxon>
        <taxon>Agaricomycetidae</taxon>
        <taxon>Agaricales</taxon>
        <taxon>Marasmiineae</taxon>
        <taxon>Mycenaceae</taxon>
        <taxon>Favolaschia</taxon>
    </lineage>
</organism>
<comment type="caution">
    <text evidence="6">The sequence shown here is derived from an EMBL/GenBank/DDBJ whole genome shotgun (WGS) entry which is preliminary data.</text>
</comment>
<keyword evidence="4" id="KW-0812">Transmembrane</keyword>
<dbReference type="AlphaFoldDB" id="A0AAW0DMF2"/>
<feature type="transmembrane region" description="Helical" evidence="4">
    <location>
        <begin position="303"/>
        <end position="321"/>
    </location>
</feature>
<protein>
    <submittedName>
        <fullName evidence="6">MFS general substrate transporter</fullName>
    </submittedName>
</protein>
<evidence type="ECO:0000259" key="5">
    <source>
        <dbReference type="PROSITE" id="PS50850"/>
    </source>
</evidence>
<keyword evidence="4" id="KW-1133">Transmembrane helix</keyword>
<keyword evidence="7" id="KW-1185">Reference proteome</keyword>
<dbReference type="Proteomes" id="UP001362999">
    <property type="component" value="Unassembled WGS sequence"/>
</dbReference>
<sequence>MSTSIYKTTSPFSSQESLSTREEKQYKSFLPEPLPLPQARRNATTIPSITVPVPDGGVQAWATVAGSFLFMFCGFGYSTSFGVYQDYYVRTYLSQSSSSTISWIGSINIFIILAGGIITGRLHDRGYFYYLMYSGSLLISLSLFMLSLAKPNQFYQIFLAQGIANGIGVALTYIPCVAVISHHFQKRRALAMTIVAAGSSLGAVVHPIMLNHTLPSRLGFANAVRASAGLISGLLLIACVLVRQRLPPASKKPLDLLESTCKFVRDVPYVAGTLGLGIYTAGFYFPFFFLQLDAIQHGLDTTFAFYAIVIMNASSFAGRLFPGLVLHLWGVKPMITVACGCGAALILSMMAIHDVASVLVIAILYGFCAGSIVSLMGPLLTVLTDDMSELGARMGISFAFSGLGILVGPPIDGLLLTDDFIWWRPALFSGIMAVVGFCFMLAMMLLHKQHRNAARHSTAVQVALNPL</sequence>
<dbReference type="Gene3D" id="1.20.1250.20">
    <property type="entry name" value="MFS general substrate transporter like domains"/>
    <property type="match status" value="2"/>
</dbReference>
<dbReference type="PROSITE" id="PS50850">
    <property type="entry name" value="MFS"/>
    <property type="match status" value="1"/>
</dbReference>
<feature type="transmembrane region" description="Helical" evidence="4">
    <location>
        <begin position="154"/>
        <end position="177"/>
    </location>
</feature>
<accession>A0AAW0DMF2</accession>
<evidence type="ECO:0000313" key="6">
    <source>
        <dbReference type="EMBL" id="KAK7052566.1"/>
    </source>
</evidence>
<feature type="transmembrane region" description="Helical" evidence="4">
    <location>
        <begin position="390"/>
        <end position="409"/>
    </location>
</feature>
<dbReference type="InterPro" id="IPR036259">
    <property type="entry name" value="MFS_trans_sf"/>
</dbReference>
<feature type="transmembrane region" description="Helical" evidence="4">
    <location>
        <begin position="100"/>
        <end position="120"/>
    </location>
</feature>
<evidence type="ECO:0000256" key="1">
    <source>
        <dbReference type="ARBA" id="ARBA00004141"/>
    </source>
</evidence>
<dbReference type="InterPro" id="IPR011701">
    <property type="entry name" value="MFS"/>
</dbReference>
<dbReference type="GO" id="GO:0022857">
    <property type="term" value="F:transmembrane transporter activity"/>
    <property type="evidence" value="ECO:0007669"/>
    <property type="project" value="InterPro"/>
</dbReference>
<feature type="transmembrane region" description="Helical" evidence="4">
    <location>
        <begin position="189"/>
        <end position="210"/>
    </location>
</feature>
<feature type="transmembrane region" description="Helical" evidence="4">
    <location>
        <begin position="358"/>
        <end position="383"/>
    </location>
</feature>
<gene>
    <name evidence="6" type="ORF">R3P38DRAFT_3344396</name>
</gene>
<evidence type="ECO:0000313" key="7">
    <source>
        <dbReference type="Proteomes" id="UP001362999"/>
    </source>
</evidence>
<dbReference type="InterPro" id="IPR020846">
    <property type="entry name" value="MFS_dom"/>
</dbReference>
<feature type="domain" description="Major facilitator superfamily (MFS) profile" evidence="5">
    <location>
        <begin position="62"/>
        <end position="448"/>
    </location>
</feature>
<evidence type="ECO:0000256" key="3">
    <source>
        <dbReference type="SAM" id="MobiDB-lite"/>
    </source>
</evidence>
<feature type="transmembrane region" description="Helical" evidence="4">
    <location>
        <begin position="222"/>
        <end position="242"/>
    </location>
</feature>
<feature type="transmembrane region" description="Helical" evidence="4">
    <location>
        <begin position="269"/>
        <end position="291"/>
    </location>
</feature>
<feature type="compositionally biased region" description="Polar residues" evidence="3">
    <location>
        <begin position="1"/>
        <end position="18"/>
    </location>
</feature>
<feature type="transmembrane region" description="Helical" evidence="4">
    <location>
        <begin position="127"/>
        <end position="148"/>
    </location>
</feature>
<evidence type="ECO:0000256" key="2">
    <source>
        <dbReference type="ARBA" id="ARBA00006727"/>
    </source>
</evidence>
<dbReference type="PANTHER" id="PTHR11360">
    <property type="entry name" value="MONOCARBOXYLATE TRANSPORTER"/>
    <property type="match status" value="1"/>
</dbReference>
<comment type="similarity">
    <text evidence="2">Belongs to the major facilitator superfamily. Monocarboxylate porter (TC 2.A.1.13) family.</text>
</comment>
<feature type="region of interest" description="Disordered" evidence="3">
    <location>
        <begin position="1"/>
        <end position="20"/>
    </location>
</feature>
<dbReference type="InterPro" id="IPR050327">
    <property type="entry name" value="Proton-linked_MCT"/>
</dbReference>